<gene>
    <name evidence="1" type="ORF">BJY16_008182</name>
</gene>
<sequence>MTLLFGIYPGGHVTDDPQTQGPPDDPAAITAALDELGVTLVRGYAHYADLPPRVPEAPPDPVRFATGGRRLDLVACFRSHDPDLTGWLDFLRAQLRRHGDRLACLQITEEANHAGPGGDGGSPVVREALVTGVIAAKREARRLGLDVRIGCNSTLDFDPAQEFWTDLGKRGGDEFRDALDYAGLDFFPDVFRPIPPGDLAGVVTAALTGFRTGSLAAAGLPDTLPMHITEHGWGTGPDRPESRQAEVVAEVVGLVAAHAAALNITTYEHHALRDANSATPAPLFQLGLLRDDYTRKPAFGVLRDLIAEHSGSAP</sequence>
<dbReference type="AlphaFoldDB" id="A0A7W7MC38"/>
<dbReference type="Proteomes" id="UP000546162">
    <property type="component" value="Unassembled WGS sequence"/>
</dbReference>
<proteinExistence type="predicted"/>
<dbReference type="Gene3D" id="3.20.20.80">
    <property type="entry name" value="Glycosidases"/>
    <property type="match status" value="1"/>
</dbReference>
<accession>A0A7W7MC38</accession>
<comment type="caution">
    <text evidence="1">The sequence shown here is derived from an EMBL/GenBank/DDBJ whole genome shotgun (WGS) entry which is preliminary data.</text>
</comment>
<organism evidence="1 2">
    <name type="scientific">Actinoplanes octamycinicus</name>
    <dbReference type="NCBI Taxonomy" id="135948"/>
    <lineage>
        <taxon>Bacteria</taxon>
        <taxon>Bacillati</taxon>
        <taxon>Actinomycetota</taxon>
        <taxon>Actinomycetes</taxon>
        <taxon>Micromonosporales</taxon>
        <taxon>Micromonosporaceae</taxon>
        <taxon>Actinoplanes</taxon>
    </lineage>
</organism>
<keyword evidence="2" id="KW-1185">Reference proteome</keyword>
<dbReference type="RefSeq" id="WP_185044851.1">
    <property type="nucleotide sequence ID" value="NZ_BAABFG010000005.1"/>
</dbReference>
<protein>
    <submittedName>
        <fullName evidence="1">Uncharacterized protein</fullName>
    </submittedName>
</protein>
<reference evidence="1 2" key="1">
    <citation type="submission" date="2020-08" db="EMBL/GenBank/DDBJ databases">
        <title>Sequencing the genomes of 1000 actinobacteria strains.</title>
        <authorList>
            <person name="Klenk H.-P."/>
        </authorList>
    </citation>
    <scope>NUCLEOTIDE SEQUENCE [LARGE SCALE GENOMIC DNA]</scope>
    <source>
        <strain evidence="1 2">DSM 45809</strain>
    </source>
</reference>
<dbReference type="InterPro" id="IPR017853">
    <property type="entry name" value="GH"/>
</dbReference>
<evidence type="ECO:0000313" key="2">
    <source>
        <dbReference type="Proteomes" id="UP000546162"/>
    </source>
</evidence>
<name>A0A7W7MC38_9ACTN</name>
<evidence type="ECO:0000313" key="1">
    <source>
        <dbReference type="EMBL" id="MBB4744723.1"/>
    </source>
</evidence>
<dbReference type="EMBL" id="JACHNB010000001">
    <property type="protein sequence ID" value="MBB4744723.1"/>
    <property type="molecule type" value="Genomic_DNA"/>
</dbReference>
<dbReference type="SUPFAM" id="SSF51445">
    <property type="entry name" value="(Trans)glycosidases"/>
    <property type="match status" value="1"/>
</dbReference>